<dbReference type="EMBL" id="FNJN01000004">
    <property type="protein sequence ID" value="SDP05680.1"/>
    <property type="molecule type" value="Genomic_DNA"/>
</dbReference>
<dbReference type="RefSeq" id="WP_074695206.1">
    <property type="nucleotide sequence ID" value="NZ_FNJN01000004.1"/>
</dbReference>
<feature type="transmembrane region" description="Helical" evidence="2">
    <location>
        <begin position="905"/>
        <end position="926"/>
    </location>
</feature>
<evidence type="ECO:0000313" key="3">
    <source>
        <dbReference type="EMBL" id="SDP05680.1"/>
    </source>
</evidence>
<feature type="transmembrane region" description="Helical" evidence="2">
    <location>
        <begin position="877"/>
        <end position="898"/>
    </location>
</feature>
<dbReference type="AlphaFoldDB" id="A0A1H0PLL5"/>
<organism evidence="3 4">
    <name type="scientific">Microbacterium testaceum (strain StLB037)</name>
    <dbReference type="NCBI Taxonomy" id="979556"/>
    <lineage>
        <taxon>Bacteria</taxon>
        <taxon>Bacillati</taxon>
        <taxon>Actinomycetota</taxon>
        <taxon>Actinomycetes</taxon>
        <taxon>Micrococcales</taxon>
        <taxon>Microbacteriaceae</taxon>
        <taxon>Microbacterium</taxon>
    </lineage>
</organism>
<proteinExistence type="predicted"/>
<gene>
    <name evidence="3" type="ORF">SAMN04487788_1854</name>
</gene>
<evidence type="ECO:0008006" key="5">
    <source>
        <dbReference type="Google" id="ProtNLM"/>
    </source>
</evidence>
<accession>A0A1H0PLL5</accession>
<feature type="transmembrane region" description="Helical" evidence="2">
    <location>
        <begin position="567"/>
        <end position="586"/>
    </location>
</feature>
<evidence type="ECO:0000256" key="1">
    <source>
        <dbReference type="SAM" id="MobiDB-lite"/>
    </source>
</evidence>
<evidence type="ECO:0000256" key="2">
    <source>
        <dbReference type="SAM" id="Phobius"/>
    </source>
</evidence>
<name>A0A1H0PLL5_MICTS</name>
<keyword evidence="2" id="KW-0812">Transmembrane</keyword>
<protein>
    <recommendedName>
        <fullName evidence="5">DUF2207 domain-containing protein</fullName>
    </recommendedName>
</protein>
<feature type="transmembrane region" description="Helical" evidence="2">
    <location>
        <begin position="464"/>
        <end position="487"/>
    </location>
</feature>
<evidence type="ECO:0000313" key="4">
    <source>
        <dbReference type="Proteomes" id="UP000186456"/>
    </source>
</evidence>
<dbReference type="Proteomes" id="UP000186456">
    <property type="component" value="Unassembled WGS sequence"/>
</dbReference>
<sequence>MTDDSDDELSAPPEATLIDPPRHTPLWAFLSRLLLRLEAWLRSHGGTRLRAGIRVFWAAVAAVGVVLLVGPVINAPLTFDDITSSAKEATSTWIAKDFSAEYDLQRHDDGRLVVAVTERFIAVFPDDVDENSIERVLASQYEGHDLAPALREARLDDRPVDARVETTPTRTTYVIGGVDRLTGSHLVEVRYDLRDLAYDDRDTSSDQVPQVLQWDVFGPEWPHGVSSSSLRVVVPRDLEGAFARQPSAGLSWLLVGGSTTMEPEDAASDPLVYEITNDQNIPPHGSFWFAFRFDPGTFAMPGPSPLFFIQAYGPFVPLLLLAAGVLFAFAARAVAWADARGRAWFVPESQPRRGSSVALDARLWGARRTAVLAEALDAWRRDPKDPRLTRRLARAAHRAGRWGDLLPALRSFRFSPAWRAQFERGLRTVPRGFVRDAFLGGAFALAVLQLGLTRQLSHQRALTIEWWPVAAAAASVALAGVILAVALSARPLTREGALAREHLLGQRQYLELTSAAERTPLRSADLPYVVIFSHPRAAGRLLRGLTEREGIDRRVGADPTFLGGGRLAVRACALGLVAGAIALAFLTTASTTAAPDQAAVLDGIEGSSGLAVTDADIAATLRRDGDGAGRVEVVETLKTEVEANRRVIPQVTRVWRDVVDGHDQGLTVESITVDGKTAPFVQTRRLDHAVVQTRLTDDWTGAHVVEIRYEMAHPIARDASGERMAWTALMPGWSWSWRTVDAETEHVRIALTLADGRGEDLEEGSGWMDATPSRPDAAPEPLGDDAVQSGSETVIAFDARASDEYSPDSRWPSSSKYAGLDLRFASGTFSSATPPSIGHTLWAALPWVIGPILGAGAVVLGLVGMSARDRVGVRRDLARWLPPSLVIAQVVLVGWAAGDAAIEDAILPVVLIPVVLSVVVAVVAFVRTRRLAIVTRT</sequence>
<feature type="transmembrane region" description="Helical" evidence="2">
    <location>
        <begin position="433"/>
        <end position="452"/>
    </location>
</feature>
<keyword evidence="2" id="KW-1133">Transmembrane helix</keyword>
<reference evidence="3 4" key="1">
    <citation type="submission" date="2016-10" db="EMBL/GenBank/DDBJ databases">
        <authorList>
            <person name="de Groot N.N."/>
        </authorList>
    </citation>
    <scope>NUCLEOTIDE SEQUENCE [LARGE SCALE GENOMIC DNA]</scope>
    <source>
        <strain evidence="3 4">StLB037</strain>
    </source>
</reference>
<feature type="transmembrane region" description="Helical" evidence="2">
    <location>
        <begin position="841"/>
        <end position="865"/>
    </location>
</feature>
<feature type="transmembrane region" description="Helical" evidence="2">
    <location>
        <begin position="315"/>
        <end position="335"/>
    </location>
</feature>
<feature type="region of interest" description="Disordered" evidence="1">
    <location>
        <begin position="760"/>
        <end position="785"/>
    </location>
</feature>
<keyword evidence="2" id="KW-0472">Membrane</keyword>
<feature type="transmembrane region" description="Helical" evidence="2">
    <location>
        <begin position="51"/>
        <end position="73"/>
    </location>
</feature>